<reference evidence="1 2" key="1">
    <citation type="submission" date="2021-01" db="EMBL/GenBank/DDBJ databases">
        <title>Sequencing the genomes of 1000 actinobacteria strains.</title>
        <authorList>
            <person name="Klenk H.-P."/>
        </authorList>
    </citation>
    <scope>NUCLEOTIDE SEQUENCE [LARGE SCALE GENOMIC DNA]</scope>
    <source>
        <strain evidence="1 2">DSM 44581</strain>
    </source>
</reference>
<dbReference type="EMBL" id="JAFBCL010000001">
    <property type="protein sequence ID" value="MBM7810532.1"/>
    <property type="molecule type" value="Genomic_DNA"/>
</dbReference>
<dbReference type="Proteomes" id="UP001195724">
    <property type="component" value="Unassembled WGS sequence"/>
</dbReference>
<dbReference type="RefSeq" id="WP_204841494.1">
    <property type="nucleotide sequence ID" value="NZ_JAFBCL010000001.1"/>
</dbReference>
<evidence type="ECO:0000313" key="2">
    <source>
        <dbReference type="Proteomes" id="UP001195724"/>
    </source>
</evidence>
<accession>A0ABS2S2R4</accession>
<organism evidence="1 2">
    <name type="scientific">Saccharothrix algeriensis</name>
    <dbReference type="NCBI Taxonomy" id="173560"/>
    <lineage>
        <taxon>Bacteria</taxon>
        <taxon>Bacillati</taxon>
        <taxon>Actinomycetota</taxon>
        <taxon>Actinomycetes</taxon>
        <taxon>Pseudonocardiales</taxon>
        <taxon>Pseudonocardiaceae</taxon>
        <taxon>Saccharothrix</taxon>
    </lineage>
</organism>
<name>A0ABS2S2R4_9PSEU</name>
<comment type="caution">
    <text evidence="1">The sequence shown here is derived from an EMBL/GenBank/DDBJ whole genome shotgun (WGS) entry which is preliminary data.</text>
</comment>
<keyword evidence="2" id="KW-1185">Reference proteome</keyword>
<proteinExistence type="predicted"/>
<protein>
    <submittedName>
        <fullName evidence="1">Transcriptional regulator</fullName>
    </submittedName>
</protein>
<gene>
    <name evidence="1" type="ORF">JOE68_001397</name>
</gene>
<evidence type="ECO:0000313" key="1">
    <source>
        <dbReference type="EMBL" id="MBM7810532.1"/>
    </source>
</evidence>
<sequence length="234" mass="25306">MTGASHRIVGGVDVSSVMGARLGRGPGVPAGYRPEALRSVVLVLLRDSDGRVVLVDLPRKAGCGEQAARSVCGDLAAVGHVTVGTELVHRWARSVRRKVYRLTPEGREFYRPMLAVDPDPEPRDALGGLDVSSVVGARFEAGLDPTGRGSYSRWALGAIVMVFLRSRHGAELVVKTVGQLAGLNQATARMVCRDLRAAGHLGVRLENNGGHCTTWYRLTPEGAWFYRSLPEVWR</sequence>